<protein>
    <submittedName>
        <fullName evidence="3">Esterase, PHB depolymerase family</fullName>
    </submittedName>
</protein>
<dbReference type="InterPro" id="IPR029058">
    <property type="entry name" value="AB_hydrolase_fold"/>
</dbReference>
<dbReference type="GO" id="GO:0005576">
    <property type="term" value="C:extracellular region"/>
    <property type="evidence" value="ECO:0007669"/>
    <property type="project" value="InterPro"/>
</dbReference>
<keyword evidence="4" id="KW-1185">Reference proteome</keyword>
<dbReference type="SUPFAM" id="SSF53474">
    <property type="entry name" value="alpha/beta-Hydrolases"/>
    <property type="match status" value="2"/>
</dbReference>
<dbReference type="AlphaFoldDB" id="A0A1I5BRV9"/>
<evidence type="ECO:0000256" key="1">
    <source>
        <dbReference type="ARBA" id="ARBA00022729"/>
    </source>
</evidence>
<evidence type="ECO:0000313" key="3">
    <source>
        <dbReference type="EMBL" id="SFN77111.1"/>
    </source>
</evidence>
<dbReference type="InterPro" id="IPR010126">
    <property type="entry name" value="Esterase_phb"/>
</dbReference>
<dbReference type="NCBIfam" id="TIGR01840">
    <property type="entry name" value="esterase_phb"/>
    <property type="match status" value="1"/>
</dbReference>
<evidence type="ECO:0000256" key="2">
    <source>
        <dbReference type="ARBA" id="ARBA00022801"/>
    </source>
</evidence>
<organism evidence="3 4">
    <name type="scientific">Anaerocolumna aminovalerica</name>
    <dbReference type="NCBI Taxonomy" id="1527"/>
    <lineage>
        <taxon>Bacteria</taxon>
        <taxon>Bacillati</taxon>
        <taxon>Bacillota</taxon>
        <taxon>Clostridia</taxon>
        <taxon>Lachnospirales</taxon>
        <taxon>Lachnospiraceae</taxon>
        <taxon>Anaerocolumna</taxon>
    </lineage>
</organism>
<sequence length="423" mass="46055">MLTLVRIITNEQGQSPERSEFFAMRNKNFKRLSLLLAVMLFSSIFRTTTYAGQGTFTKVTYGSRYYKIYVPSTYDGETEVPLMVMLHGGSQDPDQFAVGTRMNEIAETENFIVLYPDQPATANQNKFWNWFEPAHQHRGSGEPAIIAGMIGEIKNTYNINDNMVYAAGLSAGGAMSVILGVTYPDIIKGVGIVSGLEYKAATNMTGAFMAMSMGGPDPNTQGTLAFNEMSGYATKLMPTIVFHGNSDYVVQKINGNQILSQWAQVNDLLDDGRDNNSINDTPNTTESKTVTGGRSYTVYSYEDGKGNLLMQKYLVDGMGHAWSGGSSLGSYTDSTGPDASRIIWGFLSGNSIDDGETENPGGPGGPENPEVEVAYGTATEHYVAGRLDTSGYLQMGAKYGYIARFNLYRLVGTNVWTDVNPIG</sequence>
<dbReference type="EMBL" id="FOWD01000001">
    <property type="protein sequence ID" value="SFN77111.1"/>
    <property type="molecule type" value="Genomic_DNA"/>
</dbReference>
<reference evidence="3 4" key="1">
    <citation type="submission" date="2016-10" db="EMBL/GenBank/DDBJ databases">
        <authorList>
            <person name="de Groot N.N."/>
        </authorList>
    </citation>
    <scope>NUCLEOTIDE SEQUENCE [LARGE SCALE GENOMIC DNA]</scope>
    <source>
        <strain evidence="3 4">DSM 1283</strain>
    </source>
</reference>
<gene>
    <name evidence="3" type="ORF">SAMN04489757_101160</name>
</gene>
<proteinExistence type="predicted"/>
<dbReference type="Pfam" id="PF10503">
    <property type="entry name" value="Esterase_PHB"/>
    <property type="match status" value="1"/>
</dbReference>
<dbReference type="PANTHER" id="PTHR43037">
    <property type="entry name" value="UNNAMED PRODUCT-RELATED"/>
    <property type="match status" value="1"/>
</dbReference>
<evidence type="ECO:0000313" key="4">
    <source>
        <dbReference type="Proteomes" id="UP000198806"/>
    </source>
</evidence>
<keyword evidence="2" id="KW-0378">Hydrolase</keyword>
<accession>A0A1I5BRV9</accession>
<dbReference type="InterPro" id="IPR050955">
    <property type="entry name" value="Plant_Biomass_Hydrol_Est"/>
</dbReference>
<dbReference type="GO" id="GO:0016787">
    <property type="term" value="F:hydrolase activity"/>
    <property type="evidence" value="ECO:0007669"/>
    <property type="project" value="UniProtKB-KW"/>
</dbReference>
<dbReference type="Gene3D" id="3.40.50.1820">
    <property type="entry name" value="alpha/beta hydrolase"/>
    <property type="match status" value="1"/>
</dbReference>
<dbReference type="PANTHER" id="PTHR43037:SF1">
    <property type="entry name" value="BLL1128 PROTEIN"/>
    <property type="match status" value="1"/>
</dbReference>
<dbReference type="Proteomes" id="UP000198806">
    <property type="component" value="Unassembled WGS sequence"/>
</dbReference>
<keyword evidence="1" id="KW-0732">Signal</keyword>
<name>A0A1I5BRV9_9FIRM</name>